<evidence type="ECO:0000313" key="2">
    <source>
        <dbReference type="Proteomes" id="UP000655366"/>
    </source>
</evidence>
<dbReference type="AlphaFoldDB" id="A0A931CT70"/>
<comment type="caution">
    <text evidence="1">The sequence shown here is derived from an EMBL/GenBank/DDBJ whole genome shotgun (WGS) entry which is preliminary data.</text>
</comment>
<gene>
    <name evidence="1" type="ORF">IV500_20740</name>
</gene>
<evidence type="ECO:0000313" key="1">
    <source>
        <dbReference type="EMBL" id="MBG0741786.1"/>
    </source>
</evidence>
<organism evidence="1 2">
    <name type="scientific">Arthrobacter terrae</name>
    <dbReference type="NCBI Taxonomy" id="2935737"/>
    <lineage>
        <taxon>Bacteria</taxon>
        <taxon>Bacillati</taxon>
        <taxon>Actinomycetota</taxon>
        <taxon>Actinomycetes</taxon>
        <taxon>Micrococcales</taxon>
        <taxon>Micrococcaceae</taxon>
        <taxon>Arthrobacter</taxon>
    </lineage>
</organism>
<keyword evidence="2" id="KW-1185">Reference proteome</keyword>
<reference evidence="1 2" key="1">
    <citation type="submission" date="2020-11" db="EMBL/GenBank/DDBJ databases">
        <title>Arthrobacter antarcticus sp. nov., isolated from Antarctic Soil.</title>
        <authorList>
            <person name="Li J."/>
        </authorList>
    </citation>
    <scope>NUCLEOTIDE SEQUENCE [LARGE SCALE GENOMIC DNA]</scope>
    <source>
        <strain evidence="1 2">Z1-20</strain>
    </source>
</reference>
<protein>
    <submittedName>
        <fullName evidence="1">Uncharacterized protein</fullName>
    </submittedName>
</protein>
<proteinExistence type="predicted"/>
<sequence>MSILIRDAESGWREPAGTGYENENALQQILHDHPNLVSGVSEQAVACREFRSGAG</sequence>
<dbReference type="Proteomes" id="UP000655366">
    <property type="component" value="Unassembled WGS sequence"/>
</dbReference>
<accession>A0A931CT70</accession>
<dbReference type="EMBL" id="JADNYM010000041">
    <property type="protein sequence ID" value="MBG0741786.1"/>
    <property type="molecule type" value="Genomic_DNA"/>
</dbReference>
<name>A0A931CT70_9MICC</name>